<dbReference type="NCBIfam" id="TIGR01322">
    <property type="entry name" value="scrB_fam"/>
    <property type="match status" value="1"/>
</dbReference>
<dbReference type="Pfam" id="PF08244">
    <property type="entry name" value="Glyco_hydro_32C"/>
    <property type="match status" value="1"/>
</dbReference>
<comment type="pathway">
    <text evidence="1 9">Glycan biosynthesis; sucrose metabolism.</text>
</comment>
<dbReference type="UniPathway" id="UPA00238"/>
<keyword evidence="9" id="KW-0963">Cytoplasm</keyword>
<evidence type="ECO:0000313" key="13">
    <source>
        <dbReference type="Proteomes" id="UP000244161"/>
    </source>
</evidence>
<dbReference type="Proteomes" id="UP000244161">
    <property type="component" value="Unassembled WGS sequence"/>
</dbReference>
<comment type="catalytic activity">
    <reaction evidence="8">
        <text>Hydrolysis of terminal non-reducing beta-D-fructofuranoside residues in beta-D-fructofuranosides.</text>
        <dbReference type="EC" id="3.2.1.26"/>
    </reaction>
</comment>
<evidence type="ECO:0000313" key="12">
    <source>
        <dbReference type="EMBL" id="PTQ84174.1"/>
    </source>
</evidence>
<reference evidence="12 13" key="1">
    <citation type="submission" date="2018-04" db="EMBL/GenBank/DDBJ databases">
        <title>Genomic Encyclopedia of Archaeal and Bacterial Type Strains, Phase II (KMG-II): from individual species to whole genera.</title>
        <authorList>
            <person name="Goeker M."/>
        </authorList>
    </citation>
    <scope>NUCLEOTIDE SEQUENCE [LARGE SCALE GENOMIC DNA]</scope>
    <source>
        <strain evidence="12 13">DSM 18806</strain>
    </source>
</reference>
<comment type="subcellular location">
    <subcellularLocation>
        <location evidence="9">Cytoplasm</location>
    </subcellularLocation>
</comment>
<evidence type="ECO:0000256" key="5">
    <source>
        <dbReference type="ARBA" id="ARBA00022801"/>
    </source>
</evidence>
<evidence type="ECO:0000256" key="3">
    <source>
        <dbReference type="ARBA" id="ARBA00012758"/>
    </source>
</evidence>
<evidence type="ECO:0000259" key="10">
    <source>
        <dbReference type="Pfam" id="PF00251"/>
    </source>
</evidence>
<feature type="domain" description="Glycosyl hydrolase family 32 C-terminal" evidence="11">
    <location>
        <begin position="384"/>
        <end position="490"/>
    </location>
</feature>
<proteinExistence type="inferred from homology"/>
<dbReference type="InterPro" id="IPR013320">
    <property type="entry name" value="ConA-like_dom_sf"/>
</dbReference>
<dbReference type="CDD" id="cd18623">
    <property type="entry name" value="GH32_ScrB-like"/>
    <property type="match status" value="1"/>
</dbReference>
<dbReference type="InterPro" id="IPR006232">
    <property type="entry name" value="Suc6P_hydrolase"/>
</dbReference>
<dbReference type="Gene3D" id="2.115.10.20">
    <property type="entry name" value="Glycosyl hydrolase domain, family 43"/>
    <property type="match status" value="1"/>
</dbReference>
<evidence type="ECO:0000256" key="1">
    <source>
        <dbReference type="ARBA" id="ARBA00004914"/>
    </source>
</evidence>
<keyword evidence="6 8" id="KW-0326">Glycosidase</keyword>
<evidence type="ECO:0000256" key="6">
    <source>
        <dbReference type="ARBA" id="ARBA00023295"/>
    </source>
</evidence>
<comment type="similarity">
    <text evidence="2 8">Belongs to the glycosyl hydrolase 32 family.</text>
</comment>
<keyword evidence="5 8" id="KW-0378">Hydrolase</keyword>
<evidence type="ECO:0000256" key="9">
    <source>
        <dbReference type="RuleBase" id="RU365015"/>
    </source>
</evidence>
<keyword evidence="13" id="KW-1185">Reference proteome</keyword>
<dbReference type="GO" id="GO:0004564">
    <property type="term" value="F:beta-fructofuranosidase activity"/>
    <property type="evidence" value="ECO:0007669"/>
    <property type="project" value="UniProtKB-EC"/>
</dbReference>
<dbReference type="OrthoDB" id="9759709at2"/>
<dbReference type="InterPro" id="IPR023296">
    <property type="entry name" value="Glyco_hydro_beta-prop_sf"/>
</dbReference>
<dbReference type="InterPro" id="IPR013189">
    <property type="entry name" value="Glyco_hydro_32_C"/>
</dbReference>
<protein>
    <recommendedName>
        <fullName evidence="4 8">Sucrose-6-phosphate hydrolase</fullName>
        <ecNumber evidence="3 8">3.2.1.26</ecNumber>
    </recommendedName>
    <alternativeName>
        <fullName evidence="7 9">Invertase</fullName>
    </alternativeName>
</protein>
<comment type="function">
    <text evidence="9">Enables the bacterium to metabolize sucrose as a sole carbon source.</text>
</comment>
<dbReference type="SUPFAM" id="SSF75005">
    <property type="entry name" value="Arabinanase/levansucrase/invertase"/>
    <property type="match status" value="1"/>
</dbReference>
<evidence type="ECO:0000256" key="8">
    <source>
        <dbReference type="RuleBase" id="RU362110"/>
    </source>
</evidence>
<dbReference type="SMART" id="SM00640">
    <property type="entry name" value="Glyco_32"/>
    <property type="match status" value="1"/>
</dbReference>
<gene>
    <name evidence="12" type="ORF">C8U37_11091</name>
</gene>
<dbReference type="RefSeq" id="WP_108032804.1">
    <property type="nucleotide sequence ID" value="NZ_QAOM01000010.1"/>
</dbReference>
<evidence type="ECO:0000256" key="4">
    <source>
        <dbReference type="ARBA" id="ARBA00019623"/>
    </source>
</evidence>
<accession>A0A2T5IK08</accession>
<sequence>MINKLGVAPEHYYTNYAAIPDHLKEEAVARSAESPFRQLFHTEAASGYLNDPNGFSHFDGKYHLFYQWTPLKYTQEPNVWYQGWHHLISDDMVTWESLGPGIEPDTRFETHGAYSGSGWDNGDELLLFYTGNTRNEDWQRTPYQLLATMDRQGRIKKAATPAISGTVPGYTDHFRDPKIWKTEEGYFAVIGAQRTDLTGAALVLHSENGKTDWRVLGEVGTDRHTNFGYMWECPDYFELDGKGILLFSPQGLAPKQNRFENIYQIGYLVGSRIDKNNLSLREEGDFIELDRGFDIYATQTAILPDGRRILSGWMGLPEIEYPTEAYGYCGCLLLPRELRLEDGRLKQRPIRELAAYETEEKVLSVRLNQDTAAERLAISFGHVLKLHCKNPAAGQLVIDLYSNEERTRYTRVLFDSVKGEVWLDRAKSGLPVGEAYGTKRLIWGGDLSEIELALYLDRSSIELFLQDGLVTASARIFPDESQQFVHMESLAGAWEVAGTQAKLDMQAKPGKKEIHDAAHSL</sequence>
<dbReference type="GO" id="GO:0005737">
    <property type="term" value="C:cytoplasm"/>
    <property type="evidence" value="ECO:0007669"/>
    <property type="project" value="UniProtKB-SubCell"/>
</dbReference>
<dbReference type="EC" id="3.2.1.26" evidence="3 8"/>
<evidence type="ECO:0000259" key="11">
    <source>
        <dbReference type="Pfam" id="PF08244"/>
    </source>
</evidence>
<dbReference type="InterPro" id="IPR001362">
    <property type="entry name" value="Glyco_hydro_32"/>
</dbReference>
<dbReference type="PANTHER" id="PTHR43101:SF1">
    <property type="entry name" value="BETA-FRUCTOSIDASE"/>
    <property type="match status" value="1"/>
</dbReference>
<dbReference type="GO" id="GO:0005985">
    <property type="term" value="P:sucrose metabolic process"/>
    <property type="evidence" value="ECO:0007669"/>
    <property type="project" value="UniProtKB-UniPathway"/>
</dbReference>
<evidence type="ECO:0000256" key="2">
    <source>
        <dbReference type="ARBA" id="ARBA00009902"/>
    </source>
</evidence>
<dbReference type="InterPro" id="IPR013148">
    <property type="entry name" value="Glyco_hydro_32_N"/>
</dbReference>
<dbReference type="SUPFAM" id="SSF49899">
    <property type="entry name" value="Concanavalin A-like lectins/glucanases"/>
    <property type="match status" value="1"/>
</dbReference>
<name>A0A2T5IK08_9LACT</name>
<dbReference type="PANTHER" id="PTHR43101">
    <property type="entry name" value="BETA-FRUCTOSIDASE"/>
    <property type="match status" value="1"/>
</dbReference>
<organism evidence="12 13">
    <name type="scientific">Trichococcus patagoniensis</name>
    <dbReference type="NCBI Taxonomy" id="382641"/>
    <lineage>
        <taxon>Bacteria</taxon>
        <taxon>Bacillati</taxon>
        <taxon>Bacillota</taxon>
        <taxon>Bacilli</taxon>
        <taxon>Lactobacillales</taxon>
        <taxon>Carnobacteriaceae</taxon>
        <taxon>Trichococcus</taxon>
    </lineage>
</organism>
<dbReference type="EMBL" id="QAOM01000010">
    <property type="protein sequence ID" value="PTQ84174.1"/>
    <property type="molecule type" value="Genomic_DNA"/>
</dbReference>
<dbReference type="InterPro" id="IPR051214">
    <property type="entry name" value="GH32_Enzymes"/>
</dbReference>
<feature type="domain" description="Glycosyl hydrolase family 32 N-terminal" evidence="10">
    <location>
        <begin position="41"/>
        <end position="349"/>
    </location>
</feature>
<comment type="caution">
    <text evidence="12">The sequence shown here is derived from an EMBL/GenBank/DDBJ whole genome shotgun (WGS) entry which is preliminary data.</text>
</comment>
<dbReference type="Pfam" id="PF00251">
    <property type="entry name" value="Glyco_hydro_32N"/>
    <property type="match status" value="1"/>
</dbReference>
<dbReference type="Gene3D" id="2.60.120.560">
    <property type="entry name" value="Exo-inulinase, domain 1"/>
    <property type="match status" value="1"/>
</dbReference>
<evidence type="ECO:0000256" key="7">
    <source>
        <dbReference type="ARBA" id="ARBA00033367"/>
    </source>
</evidence>
<keyword evidence="9" id="KW-0119">Carbohydrate metabolism</keyword>
<dbReference type="AlphaFoldDB" id="A0A2T5IK08"/>